<dbReference type="PROSITE" id="PS00108">
    <property type="entry name" value="PROTEIN_KINASE_ST"/>
    <property type="match status" value="1"/>
</dbReference>
<evidence type="ECO:0000256" key="1">
    <source>
        <dbReference type="ARBA" id="ARBA00012513"/>
    </source>
</evidence>
<dbReference type="EMBL" id="JAESVG020000008">
    <property type="protein sequence ID" value="KAG8625336.1"/>
    <property type="molecule type" value="Genomic_DNA"/>
</dbReference>
<name>A0A8K0PD63_9PEZI</name>
<dbReference type="Proteomes" id="UP000809789">
    <property type="component" value="Unassembled WGS sequence"/>
</dbReference>
<dbReference type="InterPro" id="IPR000719">
    <property type="entry name" value="Prot_kinase_dom"/>
</dbReference>
<comment type="similarity">
    <text evidence="5">Belongs to the protein kinase superfamily.</text>
</comment>
<dbReference type="Pfam" id="PF00069">
    <property type="entry name" value="Pkinase"/>
    <property type="match status" value="1"/>
</dbReference>
<feature type="domain" description="Protein kinase" evidence="7">
    <location>
        <begin position="17"/>
        <end position="291"/>
    </location>
</feature>
<keyword evidence="3 4" id="KW-0067">ATP-binding</keyword>
<proteinExistence type="inferred from homology"/>
<dbReference type="OrthoDB" id="5800476at2759"/>
<evidence type="ECO:0000256" key="5">
    <source>
        <dbReference type="RuleBase" id="RU000304"/>
    </source>
</evidence>
<dbReference type="InterPro" id="IPR050235">
    <property type="entry name" value="CK1_Ser-Thr_kinase"/>
</dbReference>
<organism evidence="8 9">
    <name type="scientific">Elsinoe batatas</name>
    <dbReference type="NCBI Taxonomy" id="2601811"/>
    <lineage>
        <taxon>Eukaryota</taxon>
        <taxon>Fungi</taxon>
        <taxon>Dikarya</taxon>
        <taxon>Ascomycota</taxon>
        <taxon>Pezizomycotina</taxon>
        <taxon>Dothideomycetes</taxon>
        <taxon>Dothideomycetidae</taxon>
        <taxon>Myriangiales</taxon>
        <taxon>Elsinoaceae</taxon>
        <taxon>Elsinoe</taxon>
    </lineage>
</organism>
<accession>A0A8K0PD63</accession>
<evidence type="ECO:0000256" key="2">
    <source>
        <dbReference type="ARBA" id="ARBA00022741"/>
    </source>
</evidence>
<reference evidence="8" key="1">
    <citation type="submission" date="2021-07" db="EMBL/GenBank/DDBJ databases">
        <title>Elsinoe batatas strain:CRI-CJ2 Genome sequencing and assembly.</title>
        <authorList>
            <person name="Huang L."/>
        </authorList>
    </citation>
    <scope>NUCLEOTIDE SEQUENCE</scope>
    <source>
        <strain evidence="8">CRI-CJ2</strain>
    </source>
</reference>
<dbReference type="GO" id="GO:0005524">
    <property type="term" value="F:ATP binding"/>
    <property type="evidence" value="ECO:0007669"/>
    <property type="project" value="UniProtKB-UniRule"/>
</dbReference>
<evidence type="ECO:0000313" key="9">
    <source>
        <dbReference type="Proteomes" id="UP000809789"/>
    </source>
</evidence>
<dbReference type="AlphaFoldDB" id="A0A8K0PD63"/>
<evidence type="ECO:0000256" key="3">
    <source>
        <dbReference type="ARBA" id="ARBA00022840"/>
    </source>
</evidence>
<keyword evidence="9" id="KW-1185">Reference proteome</keyword>
<dbReference type="InterPro" id="IPR017441">
    <property type="entry name" value="Protein_kinase_ATP_BS"/>
</dbReference>
<feature type="compositionally biased region" description="Low complexity" evidence="6">
    <location>
        <begin position="262"/>
        <end position="291"/>
    </location>
</feature>
<dbReference type="PROSITE" id="PS00107">
    <property type="entry name" value="PROTEIN_KINASE_ATP"/>
    <property type="match status" value="1"/>
</dbReference>
<evidence type="ECO:0000256" key="6">
    <source>
        <dbReference type="SAM" id="MobiDB-lite"/>
    </source>
</evidence>
<evidence type="ECO:0000259" key="7">
    <source>
        <dbReference type="PROSITE" id="PS50011"/>
    </source>
</evidence>
<dbReference type="EC" id="2.7.11.1" evidence="1"/>
<dbReference type="SUPFAM" id="SSF56112">
    <property type="entry name" value="Protein kinase-like (PK-like)"/>
    <property type="match status" value="1"/>
</dbReference>
<dbReference type="InterPro" id="IPR011009">
    <property type="entry name" value="Kinase-like_dom_sf"/>
</dbReference>
<feature type="region of interest" description="Disordered" evidence="6">
    <location>
        <begin position="248"/>
        <end position="291"/>
    </location>
</feature>
<evidence type="ECO:0000313" key="8">
    <source>
        <dbReference type="EMBL" id="KAG8625336.1"/>
    </source>
</evidence>
<keyword evidence="5" id="KW-0808">Transferase</keyword>
<dbReference type="PROSITE" id="PS50011">
    <property type="entry name" value="PROTEIN_KINASE_DOM"/>
    <property type="match status" value="1"/>
</dbReference>
<protein>
    <recommendedName>
        <fullName evidence="1">non-specific serine/threonine protein kinase</fullName>
        <ecNumber evidence="1">2.7.11.1</ecNumber>
    </recommendedName>
</protein>
<dbReference type="SMART" id="SM00220">
    <property type="entry name" value="S_TKc"/>
    <property type="match status" value="1"/>
</dbReference>
<feature type="binding site" evidence="4">
    <location>
        <position position="46"/>
    </location>
    <ligand>
        <name>ATP</name>
        <dbReference type="ChEBI" id="CHEBI:30616"/>
    </ligand>
</feature>
<evidence type="ECO:0000256" key="4">
    <source>
        <dbReference type="PROSITE-ProRule" id="PRU10141"/>
    </source>
</evidence>
<dbReference type="GO" id="GO:0004674">
    <property type="term" value="F:protein serine/threonine kinase activity"/>
    <property type="evidence" value="ECO:0007669"/>
    <property type="project" value="UniProtKB-KW"/>
</dbReference>
<sequence>MDPFIQKICERRVGGRYQLIEHIGEGGHGAVYRAKDVVDDREVVLKLEHHSTPFCSISQEVDAYNEVAGNTGFAEIYWLGQQDDFDVLAFELLGPSLTDLFLYCGGTFSLKTVLLIMDQLLERFRVIHEHEIVHRDVKPSNCLLGAGEKSNTLFVTDFGLSLLTSRGDGDDPEEQINGTPRAIGTAYFVISPIVLHRIRHCWQRSCHWSEIYQHGPKAPDHAQLQHVLCRLSRREGIEYDDVFDWTPKRNGNKPAGPPCPASSPNAAGAAPTAAPTATTSHNTTAATDATK</sequence>
<keyword evidence="2 4" id="KW-0547">Nucleotide-binding</keyword>
<comment type="caution">
    <text evidence="8">The sequence shown here is derived from an EMBL/GenBank/DDBJ whole genome shotgun (WGS) entry which is preliminary data.</text>
</comment>
<dbReference type="InterPro" id="IPR008271">
    <property type="entry name" value="Ser/Thr_kinase_AS"/>
</dbReference>
<dbReference type="PANTHER" id="PTHR11909">
    <property type="entry name" value="CASEIN KINASE-RELATED"/>
    <property type="match status" value="1"/>
</dbReference>
<keyword evidence="5" id="KW-0723">Serine/threonine-protein kinase</keyword>
<dbReference type="Gene3D" id="1.10.510.10">
    <property type="entry name" value="Transferase(Phosphotransferase) domain 1"/>
    <property type="match status" value="1"/>
</dbReference>
<gene>
    <name evidence="8" type="ORF">KVT40_007087</name>
</gene>
<keyword evidence="5" id="KW-0418">Kinase</keyword>